<reference evidence="3" key="1">
    <citation type="submission" date="2023-11" db="EMBL/GenBank/DDBJ databases">
        <title>Genome Sequence of Bacillus pseudomycoides stain BUPM19.</title>
        <authorList>
            <person name="Farhat A."/>
        </authorList>
    </citation>
    <scope>NUCLEOTIDE SEQUENCE [LARGE SCALE GENOMIC DNA]</scope>
    <source>
        <strain evidence="3">BUPM19</strain>
    </source>
</reference>
<evidence type="ECO:0000313" key="3">
    <source>
        <dbReference type="Proteomes" id="UP001291930"/>
    </source>
</evidence>
<dbReference type="PROSITE" id="PS51257">
    <property type="entry name" value="PROKAR_LIPOPROTEIN"/>
    <property type="match status" value="1"/>
</dbReference>
<sequence length="381" mass="43145">MPNFKKSATAICFSVLLVTGCSKNQSKVDTTPSSEGEVQSQEENTNIKVKESVNQLGNSRFSELESIDVVDIGERIIDDKIYTYVLFIGSDGKGEDIRTYYLSICDGKKWTVMDKKVAEAEYDSGYGREYFKEGIEIVGPFLVATVNKDSRIYGEGDPEYEDFPPIYVDKTLHFINEKGEVETDEGIPYYDNEYSNKEFGEGDRIINTSRGLALLKSGEKHFEAINLQSGSTVKINKNAEIDEEGVIQYINYEENIVLFDVPAPEATGQSDNVYIPYDYKKQEVMYDNNGQTSIYLPQPENQYSQYLIGSSKGIYYYLFEDESSLFSSSLQNPAPIYETTLGILPSEDELLSIHQSNQEIRLYNLTEYKGVPSIQMITLEK</sequence>
<evidence type="ECO:0008006" key="4">
    <source>
        <dbReference type="Google" id="ProtNLM"/>
    </source>
</evidence>
<organism evidence="2 3">
    <name type="scientific">Bacillus bingmayongensis</name>
    <dbReference type="NCBI Taxonomy" id="1150157"/>
    <lineage>
        <taxon>Bacteria</taxon>
        <taxon>Bacillati</taxon>
        <taxon>Bacillota</taxon>
        <taxon>Bacilli</taxon>
        <taxon>Bacillales</taxon>
        <taxon>Bacillaceae</taxon>
        <taxon>Bacillus</taxon>
    </lineage>
</organism>
<dbReference type="RefSeq" id="WP_374218617.1">
    <property type="nucleotide sequence ID" value="NZ_JAXOVW010000047.1"/>
</dbReference>
<proteinExistence type="predicted"/>
<evidence type="ECO:0000256" key="1">
    <source>
        <dbReference type="SAM" id="MobiDB-lite"/>
    </source>
</evidence>
<keyword evidence="3" id="KW-1185">Reference proteome</keyword>
<protein>
    <recommendedName>
        <fullName evidence="4">Lipoprotein</fullName>
    </recommendedName>
</protein>
<dbReference type="EMBL" id="JAXOVW010000047">
    <property type="protein sequence ID" value="MDZ5609054.1"/>
    <property type="molecule type" value="Genomic_DNA"/>
</dbReference>
<gene>
    <name evidence="2" type="ORF">U2I54_18785</name>
</gene>
<feature type="region of interest" description="Disordered" evidence="1">
    <location>
        <begin position="25"/>
        <end position="44"/>
    </location>
</feature>
<accession>A0ABU5K001</accession>
<dbReference type="Proteomes" id="UP001291930">
    <property type="component" value="Unassembled WGS sequence"/>
</dbReference>
<name>A0ABU5K001_9BACI</name>
<evidence type="ECO:0000313" key="2">
    <source>
        <dbReference type="EMBL" id="MDZ5609054.1"/>
    </source>
</evidence>
<comment type="caution">
    <text evidence="2">The sequence shown here is derived from an EMBL/GenBank/DDBJ whole genome shotgun (WGS) entry which is preliminary data.</text>
</comment>